<comment type="caution">
    <text evidence="5">The sequence shown here is derived from an EMBL/GenBank/DDBJ whole genome shotgun (WGS) entry which is preliminary data.</text>
</comment>
<dbReference type="GO" id="GO:0046872">
    <property type="term" value="F:metal ion binding"/>
    <property type="evidence" value="ECO:0007669"/>
    <property type="project" value="UniProtKB-KW"/>
</dbReference>
<comment type="cofactor">
    <cofactor evidence="1">
        <name>Mg(2+)</name>
        <dbReference type="ChEBI" id="CHEBI:18420"/>
    </cofactor>
</comment>
<dbReference type="EMBL" id="QBML01000027">
    <property type="protein sequence ID" value="PZO37897.1"/>
    <property type="molecule type" value="Genomic_DNA"/>
</dbReference>
<keyword evidence="4" id="KW-0460">Magnesium</keyword>
<dbReference type="InterPro" id="IPR023198">
    <property type="entry name" value="PGP-like_dom2"/>
</dbReference>
<dbReference type="PRINTS" id="PR00413">
    <property type="entry name" value="HADHALOGNASE"/>
</dbReference>
<dbReference type="CDD" id="cd07526">
    <property type="entry name" value="HAD_BPGM_like"/>
    <property type="match status" value="1"/>
</dbReference>
<dbReference type="Proteomes" id="UP000249467">
    <property type="component" value="Unassembled WGS sequence"/>
</dbReference>
<dbReference type="SFLD" id="SFLDG01129">
    <property type="entry name" value="C1.5:_HAD__Beta-PGM__Phosphata"/>
    <property type="match status" value="1"/>
</dbReference>
<proteinExistence type="inferred from homology"/>
<reference evidence="5 6" key="1">
    <citation type="submission" date="2018-04" db="EMBL/GenBank/DDBJ databases">
        <authorList>
            <person name="Go L.Y."/>
            <person name="Mitchell J.A."/>
        </authorList>
    </citation>
    <scope>NUCLEOTIDE SEQUENCE [LARGE SCALE GENOMIC DNA]</scope>
    <source>
        <strain evidence="5">ULC066bin1</strain>
    </source>
</reference>
<evidence type="ECO:0000256" key="2">
    <source>
        <dbReference type="ARBA" id="ARBA00006171"/>
    </source>
</evidence>
<dbReference type="InterPro" id="IPR036412">
    <property type="entry name" value="HAD-like_sf"/>
</dbReference>
<dbReference type="InterPro" id="IPR006439">
    <property type="entry name" value="HAD-SF_hydro_IA"/>
</dbReference>
<reference evidence="5 6" key="2">
    <citation type="submission" date="2018-06" db="EMBL/GenBank/DDBJ databases">
        <title>Metagenomic assembly of (sub)arctic Cyanobacteria and their associated microbiome from non-axenic cultures.</title>
        <authorList>
            <person name="Baurain D."/>
        </authorList>
    </citation>
    <scope>NUCLEOTIDE SEQUENCE [LARGE SCALE GENOMIC DNA]</scope>
    <source>
        <strain evidence="5">ULC066bin1</strain>
    </source>
</reference>
<dbReference type="PANTHER" id="PTHR46193:SF10">
    <property type="entry name" value="6-PHOSPHOGLUCONATE PHOSPHATASE"/>
    <property type="match status" value="1"/>
</dbReference>
<dbReference type="InterPro" id="IPR051600">
    <property type="entry name" value="Beta-PGM-like"/>
</dbReference>
<comment type="similarity">
    <text evidence="2">Belongs to the HAD-like hydrolase superfamily. CbbY/CbbZ/Gph/YieH family.</text>
</comment>
<name>A0A2W4W309_9CYAN</name>
<dbReference type="NCBIfam" id="TIGR01509">
    <property type="entry name" value="HAD-SF-IA-v3"/>
    <property type="match status" value="1"/>
</dbReference>
<dbReference type="InterPro" id="IPR023214">
    <property type="entry name" value="HAD_sf"/>
</dbReference>
<evidence type="ECO:0000313" key="6">
    <source>
        <dbReference type="Proteomes" id="UP000249467"/>
    </source>
</evidence>
<protein>
    <submittedName>
        <fullName evidence="5">Haloacid dehalogenase</fullName>
    </submittedName>
</protein>
<dbReference type="Gene3D" id="1.10.150.240">
    <property type="entry name" value="Putative phosphatase, domain 2"/>
    <property type="match status" value="1"/>
</dbReference>
<keyword evidence="3" id="KW-0479">Metal-binding</keyword>
<evidence type="ECO:0000256" key="1">
    <source>
        <dbReference type="ARBA" id="ARBA00001946"/>
    </source>
</evidence>
<gene>
    <name evidence="5" type="ORF">DCF19_17700</name>
</gene>
<dbReference type="SUPFAM" id="SSF56784">
    <property type="entry name" value="HAD-like"/>
    <property type="match status" value="1"/>
</dbReference>
<dbReference type="Gene3D" id="3.40.50.1000">
    <property type="entry name" value="HAD superfamily/HAD-like"/>
    <property type="match status" value="1"/>
</dbReference>
<organism evidence="5 6">
    <name type="scientific">Pseudanabaena frigida</name>
    <dbReference type="NCBI Taxonomy" id="945775"/>
    <lineage>
        <taxon>Bacteria</taxon>
        <taxon>Bacillati</taxon>
        <taxon>Cyanobacteriota</taxon>
        <taxon>Cyanophyceae</taxon>
        <taxon>Pseudanabaenales</taxon>
        <taxon>Pseudanabaenaceae</taxon>
        <taxon>Pseudanabaena</taxon>
    </lineage>
</organism>
<dbReference type="PANTHER" id="PTHR46193">
    <property type="entry name" value="6-PHOSPHOGLUCONATE PHOSPHATASE"/>
    <property type="match status" value="1"/>
</dbReference>
<evidence type="ECO:0000256" key="3">
    <source>
        <dbReference type="ARBA" id="ARBA00022723"/>
    </source>
</evidence>
<dbReference type="GO" id="GO:0003824">
    <property type="term" value="F:catalytic activity"/>
    <property type="evidence" value="ECO:0007669"/>
    <property type="project" value="UniProtKB-ARBA"/>
</dbReference>
<dbReference type="AlphaFoldDB" id="A0A2W4W309"/>
<dbReference type="SFLD" id="SFLDS00003">
    <property type="entry name" value="Haloacid_Dehalogenase"/>
    <property type="match status" value="1"/>
</dbReference>
<dbReference type="Pfam" id="PF00702">
    <property type="entry name" value="Hydrolase"/>
    <property type="match status" value="1"/>
</dbReference>
<evidence type="ECO:0000256" key="4">
    <source>
        <dbReference type="ARBA" id="ARBA00022842"/>
    </source>
</evidence>
<evidence type="ECO:0000313" key="5">
    <source>
        <dbReference type="EMBL" id="PZO37897.1"/>
    </source>
</evidence>
<sequence length="206" mass="23418">MIKCVIFDCDGTLVDSEYLCNLALEINLAQLDIQESAISLMERYRGWKLSKIFDEIETIHKVKLDESIYRSLVAELFDRELKPIEGVNEALSKIQQVKCVASSAPLAKIEQALRVTNLSSFFGSHIFSSYIVKSWKPDPHLFLYAAQAMNFHPEECAVIEDSEVGLIAATKAGMPTYFFNPQNLECKINNVISFDRMIELPSFFYT</sequence>
<accession>A0A2W4W309</accession>